<feature type="compositionally biased region" description="Polar residues" evidence="1">
    <location>
        <begin position="112"/>
        <end position="125"/>
    </location>
</feature>
<comment type="caution">
    <text evidence="2">The sequence shown here is derived from an EMBL/GenBank/DDBJ whole genome shotgun (WGS) entry which is preliminary data.</text>
</comment>
<evidence type="ECO:0008006" key="4">
    <source>
        <dbReference type="Google" id="ProtNLM"/>
    </source>
</evidence>
<dbReference type="EMBL" id="SSTD01013634">
    <property type="protein sequence ID" value="TYK06182.1"/>
    <property type="molecule type" value="Genomic_DNA"/>
</dbReference>
<proteinExistence type="predicted"/>
<organism evidence="2 3">
    <name type="scientific">Cucumis melo var. makuwa</name>
    <name type="common">Oriental melon</name>
    <dbReference type="NCBI Taxonomy" id="1194695"/>
    <lineage>
        <taxon>Eukaryota</taxon>
        <taxon>Viridiplantae</taxon>
        <taxon>Streptophyta</taxon>
        <taxon>Embryophyta</taxon>
        <taxon>Tracheophyta</taxon>
        <taxon>Spermatophyta</taxon>
        <taxon>Magnoliopsida</taxon>
        <taxon>eudicotyledons</taxon>
        <taxon>Gunneridae</taxon>
        <taxon>Pentapetalae</taxon>
        <taxon>rosids</taxon>
        <taxon>fabids</taxon>
        <taxon>Cucurbitales</taxon>
        <taxon>Cucurbitaceae</taxon>
        <taxon>Benincaseae</taxon>
        <taxon>Cucumis</taxon>
    </lineage>
</organism>
<reference evidence="2 3" key="1">
    <citation type="submission" date="2019-08" db="EMBL/GenBank/DDBJ databases">
        <title>Draft genome sequences of two oriental melons (Cucumis melo L. var makuwa).</title>
        <authorList>
            <person name="Kwon S.-Y."/>
        </authorList>
    </citation>
    <scope>NUCLEOTIDE SEQUENCE [LARGE SCALE GENOMIC DNA]</scope>
    <source>
        <strain evidence="3">cv. Chang Bougi</strain>
        <tissue evidence="2">Leaf</tissue>
    </source>
</reference>
<dbReference type="AlphaFoldDB" id="A0A5D3C4M1"/>
<sequence>MNTSRMTLCAGLTLIPQSLKDWLSTGTIFSFPSGFDETDKVFLEFTEDQDNIVRGSSSVGDNSGTSQPSMSSKATVTGTSKSTATPMRLVSTHHTHWRDEQSPINKAIRQKQPYNHSNRSKSFLQ</sequence>
<dbReference type="Proteomes" id="UP000321947">
    <property type="component" value="Unassembled WGS sequence"/>
</dbReference>
<name>A0A5D3C4M1_CUCMM</name>
<gene>
    <name evidence="2" type="ORF">E5676_scaffold287G00360</name>
</gene>
<evidence type="ECO:0000313" key="2">
    <source>
        <dbReference type="EMBL" id="TYK06182.1"/>
    </source>
</evidence>
<feature type="compositionally biased region" description="Polar residues" evidence="1">
    <location>
        <begin position="54"/>
        <end position="85"/>
    </location>
</feature>
<evidence type="ECO:0000313" key="3">
    <source>
        <dbReference type="Proteomes" id="UP000321947"/>
    </source>
</evidence>
<evidence type="ECO:0000256" key="1">
    <source>
        <dbReference type="SAM" id="MobiDB-lite"/>
    </source>
</evidence>
<accession>A0A5D3C4M1</accession>
<protein>
    <recommendedName>
        <fullName evidence="4">CACTA en-spm transposon protein</fullName>
    </recommendedName>
</protein>
<feature type="region of interest" description="Disordered" evidence="1">
    <location>
        <begin position="53"/>
        <end position="125"/>
    </location>
</feature>